<sequence length="232" mass="24983">MARLLVLIALLVLLWWGWRWFVRTPAPEVARALRGWVVWGLVGLLVLAAATGRLNPLFAALGAAIPVVLRIANLAQLLPLLQRFLGRGRAGQGPRLRSRYLELELDAGGGALDGQVLDGPFAGRRLSALDREALARMLEFYRESDAESARLLETYLSRARGWSGASGGSGGAGSGRPSPSEARAILGLGADAGPDEIRAAHRRLMQRLHPDRGGSDYLAARINAAKQVLLEE</sequence>
<evidence type="ECO:0000256" key="2">
    <source>
        <dbReference type="ARBA" id="ARBA00022692"/>
    </source>
</evidence>
<dbReference type="GO" id="GO:0016020">
    <property type="term" value="C:membrane"/>
    <property type="evidence" value="ECO:0007669"/>
    <property type="project" value="UniProtKB-SubCell"/>
</dbReference>
<reference evidence="10 11" key="1">
    <citation type="submission" date="2019-03" db="EMBL/GenBank/DDBJ databases">
        <title>Genomic Encyclopedia of Type Strains, Phase IV (KMG-IV): sequencing the most valuable type-strain genomes for metagenomic binning, comparative biology and taxonomic classification.</title>
        <authorList>
            <person name="Goeker M."/>
        </authorList>
    </citation>
    <scope>NUCLEOTIDE SEQUENCE [LARGE SCALE GENOMIC DNA]</scope>
    <source>
        <strain evidence="10 11">DSM 203</strain>
    </source>
</reference>
<dbReference type="SMART" id="SM00271">
    <property type="entry name" value="DnaJ"/>
    <property type="match status" value="1"/>
</dbReference>
<keyword evidence="5" id="KW-0143">Chaperone</keyword>
<accession>A0A4R4AD88</accession>
<comment type="caution">
    <text evidence="10">The sequence shown here is derived from an EMBL/GenBank/DDBJ whole genome shotgun (WGS) entry which is preliminary data.</text>
</comment>
<protein>
    <recommendedName>
        <fullName evidence="9">J domain-containing protein</fullName>
    </recommendedName>
</protein>
<organism evidence="10 11">
    <name type="scientific">Marichromatium gracile</name>
    <name type="common">Chromatium gracile</name>
    <dbReference type="NCBI Taxonomy" id="1048"/>
    <lineage>
        <taxon>Bacteria</taxon>
        <taxon>Pseudomonadati</taxon>
        <taxon>Pseudomonadota</taxon>
        <taxon>Gammaproteobacteria</taxon>
        <taxon>Chromatiales</taxon>
        <taxon>Chromatiaceae</taxon>
        <taxon>Marichromatium</taxon>
    </lineage>
</organism>
<dbReference type="PANTHER" id="PTHR12763:SF28">
    <property type="entry name" value="GEO10507P1-RELATED"/>
    <property type="match status" value="1"/>
</dbReference>
<evidence type="ECO:0000256" key="5">
    <source>
        <dbReference type="ARBA" id="ARBA00023186"/>
    </source>
</evidence>
<evidence type="ECO:0000259" key="9">
    <source>
        <dbReference type="PROSITE" id="PS50076"/>
    </source>
</evidence>
<comment type="similarity">
    <text evidence="6">Belongs to the TIM14 family.</text>
</comment>
<dbReference type="EMBL" id="SMDC01000003">
    <property type="protein sequence ID" value="TCW37041.1"/>
    <property type="molecule type" value="Genomic_DNA"/>
</dbReference>
<dbReference type="SUPFAM" id="SSF46565">
    <property type="entry name" value="Chaperone J-domain"/>
    <property type="match status" value="1"/>
</dbReference>
<dbReference type="Proteomes" id="UP000295247">
    <property type="component" value="Unassembled WGS sequence"/>
</dbReference>
<evidence type="ECO:0000256" key="6">
    <source>
        <dbReference type="ARBA" id="ARBA00038105"/>
    </source>
</evidence>
<keyword evidence="3 8" id="KW-1133">Transmembrane helix</keyword>
<dbReference type="Gene3D" id="1.10.287.110">
    <property type="entry name" value="DnaJ domain"/>
    <property type="match status" value="1"/>
</dbReference>
<feature type="compositionally biased region" description="Gly residues" evidence="7">
    <location>
        <begin position="164"/>
        <end position="174"/>
    </location>
</feature>
<dbReference type="PANTHER" id="PTHR12763">
    <property type="match status" value="1"/>
</dbReference>
<dbReference type="PROSITE" id="PS50076">
    <property type="entry name" value="DNAJ_2"/>
    <property type="match status" value="1"/>
</dbReference>
<dbReference type="InterPro" id="IPR001623">
    <property type="entry name" value="DnaJ_domain"/>
</dbReference>
<evidence type="ECO:0000313" key="11">
    <source>
        <dbReference type="Proteomes" id="UP000295247"/>
    </source>
</evidence>
<comment type="subcellular location">
    <subcellularLocation>
        <location evidence="1">Membrane</location>
        <topology evidence="1">Single-pass membrane protein</topology>
    </subcellularLocation>
</comment>
<evidence type="ECO:0000313" key="10">
    <source>
        <dbReference type="EMBL" id="TCW37041.1"/>
    </source>
</evidence>
<evidence type="ECO:0000256" key="8">
    <source>
        <dbReference type="SAM" id="Phobius"/>
    </source>
</evidence>
<dbReference type="AlphaFoldDB" id="A0A4R4AD88"/>
<evidence type="ECO:0000256" key="7">
    <source>
        <dbReference type="SAM" id="MobiDB-lite"/>
    </source>
</evidence>
<feature type="transmembrane region" description="Helical" evidence="8">
    <location>
        <begin position="57"/>
        <end position="78"/>
    </location>
</feature>
<keyword evidence="2 8" id="KW-0812">Transmembrane</keyword>
<evidence type="ECO:0000256" key="3">
    <source>
        <dbReference type="ARBA" id="ARBA00022989"/>
    </source>
</evidence>
<feature type="domain" description="J" evidence="9">
    <location>
        <begin position="181"/>
        <end position="232"/>
    </location>
</feature>
<feature type="transmembrane region" description="Helical" evidence="8">
    <location>
        <begin position="29"/>
        <end position="50"/>
    </location>
</feature>
<evidence type="ECO:0000256" key="1">
    <source>
        <dbReference type="ARBA" id="ARBA00004167"/>
    </source>
</evidence>
<gene>
    <name evidence="10" type="ORF">EDC29_103238</name>
</gene>
<evidence type="ECO:0000256" key="4">
    <source>
        <dbReference type="ARBA" id="ARBA00023136"/>
    </source>
</evidence>
<dbReference type="CDD" id="cd06257">
    <property type="entry name" value="DnaJ"/>
    <property type="match status" value="1"/>
</dbReference>
<keyword evidence="4 8" id="KW-0472">Membrane</keyword>
<feature type="region of interest" description="Disordered" evidence="7">
    <location>
        <begin position="162"/>
        <end position="182"/>
    </location>
</feature>
<name>A0A4R4AD88_MARGR</name>
<proteinExistence type="inferred from homology"/>
<dbReference type="RefSeq" id="WP_123139397.1">
    <property type="nucleotide sequence ID" value="NZ_NRRH01000026.1"/>
</dbReference>
<dbReference type="InterPro" id="IPR036869">
    <property type="entry name" value="J_dom_sf"/>
</dbReference>